<dbReference type="VEuPathDB" id="FungiDB:AAP_03935"/>
<dbReference type="Proteomes" id="UP000242877">
    <property type="component" value="Unassembled WGS sequence"/>
</dbReference>
<sequence length="256" mass="28199">MMMFEMELDSEPETQPPAISWKQEPNATTIEFEELMDNPQQDMVLIRIVWQSRFDEIECLDHRQLFKYIPSANGHFSFQGCKPFLIFIQLDQVAPMYGTDITISEWYRNEAGYVQRAMNRFNRDEMLKWFDVARQAKALGRTQELIPSEIGNVNELFCAICESMANCALSPGYQLCVEDAVAFMQNYNVKTNGADGNVASGDGDCTDAHVGGHSNAVEHGAGDGVAGDGATEIDGAGLNVQSNFNGASGFGGRGLA</sequence>
<dbReference type="AlphaFoldDB" id="A0A167XS49"/>
<reference evidence="1 2" key="1">
    <citation type="journal article" date="2016" name="Genome Biol. Evol.">
        <title>Divergent and convergent evolution of fungal pathogenicity.</title>
        <authorList>
            <person name="Shang Y."/>
            <person name="Xiao G."/>
            <person name="Zheng P."/>
            <person name="Cen K."/>
            <person name="Zhan S."/>
            <person name="Wang C."/>
        </authorList>
    </citation>
    <scope>NUCLEOTIDE SEQUENCE [LARGE SCALE GENOMIC DNA]</scope>
    <source>
        <strain evidence="1 2">ARSEF 7405</strain>
    </source>
</reference>
<gene>
    <name evidence="1" type="ORF">AAP_03935</name>
</gene>
<organism evidence="1 2">
    <name type="scientific">Ascosphaera apis ARSEF 7405</name>
    <dbReference type="NCBI Taxonomy" id="392613"/>
    <lineage>
        <taxon>Eukaryota</taxon>
        <taxon>Fungi</taxon>
        <taxon>Dikarya</taxon>
        <taxon>Ascomycota</taxon>
        <taxon>Pezizomycotina</taxon>
        <taxon>Eurotiomycetes</taxon>
        <taxon>Eurotiomycetidae</taxon>
        <taxon>Onygenales</taxon>
        <taxon>Ascosphaeraceae</taxon>
        <taxon>Ascosphaera</taxon>
    </lineage>
</organism>
<accession>A0A167XS49</accession>
<keyword evidence="2" id="KW-1185">Reference proteome</keyword>
<proteinExistence type="predicted"/>
<dbReference type="EMBL" id="AZGZ01000017">
    <property type="protein sequence ID" value="KZZ90405.1"/>
    <property type="molecule type" value="Genomic_DNA"/>
</dbReference>
<evidence type="ECO:0000313" key="2">
    <source>
        <dbReference type="Proteomes" id="UP000242877"/>
    </source>
</evidence>
<protein>
    <submittedName>
        <fullName evidence="1">Uncharacterized protein</fullName>
    </submittedName>
</protein>
<evidence type="ECO:0000313" key="1">
    <source>
        <dbReference type="EMBL" id="KZZ90405.1"/>
    </source>
</evidence>
<name>A0A167XS49_9EURO</name>
<comment type="caution">
    <text evidence="1">The sequence shown here is derived from an EMBL/GenBank/DDBJ whole genome shotgun (WGS) entry which is preliminary data.</text>
</comment>